<dbReference type="InterPro" id="IPR043428">
    <property type="entry name" value="LivM-like"/>
</dbReference>
<feature type="transmembrane region" description="Helical" evidence="10">
    <location>
        <begin position="46"/>
        <end position="68"/>
    </location>
</feature>
<evidence type="ECO:0000256" key="6">
    <source>
        <dbReference type="ARBA" id="ARBA00022840"/>
    </source>
</evidence>
<evidence type="ECO:0000259" key="11">
    <source>
        <dbReference type="PROSITE" id="PS50893"/>
    </source>
</evidence>
<dbReference type="Proteomes" id="UP001219605">
    <property type="component" value="Chromosome"/>
</dbReference>
<comment type="subcellular location">
    <subcellularLocation>
        <location evidence="1">Cell membrane</location>
        <topology evidence="1">Multi-pass membrane protein</topology>
    </subcellularLocation>
</comment>
<dbReference type="PANTHER" id="PTHR45772:SF7">
    <property type="entry name" value="AMINO ACID ABC TRANSPORTER ATP-BINDING PROTEIN"/>
    <property type="match status" value="1"/>
</dbReference>
<evidence type="ECO:0000256" key="4">
    <source>
        <dbReference type="ARBA" id="ARBA00022692"/>
    </source>
</evidence>
<accession>A0ABY7ZKH3</accession>
<dbReference type="InterPro" id="IPR001851">
    <property type="entry name" value="ABC_transp_permease"/>
</dbReference>
<dbReference type="InterPro" id="IPR027417">
    <property type="entry name" value="P-loop_NTPase"/>
</dbReference>
<dbReference type="InterPro" id="IPR003593">
    <property type="entry name" value="AAA+_ATPase"/>
</dbReference>
<dbReference type="InterPro" id="IPR032823">
    <property type="entry name" value="BCA_ABC_TP_C"/>
</dbReference>
<evidence type="ECO:0000256" key="5">
    <source>
        <dbReference type="ARBA" id="ARBA00022741"/>
    </source>
</evidence>
<keyword evidence="8 10" id="KW-0472">Membrane</keyword>
<organism evidence="12 13">
    <name type="scientific">Micromonospora cathayae</name>
    <dbReference type="NCBI Taxonomy" id="3028804"/>
    <lineage>
        <taxon>Bacteria</taxon>
        <taxon>Bacillati</taxon>
        <taxon>Actinomycetota</taxon>
        <taxon>Actinomycetes</taxon>
        <taxon>Micromonosporales</taxon>
        <taxon>Micromonosporaceae</taxon>
        <taxon>Micromonospora</taxon>
    </lineage>
</organism>
<evidence type="ECO:0000256" key="3">
    <source>
        <dbReference type="ARBA" id="ARBA00022475"/>
    </source>
</evidence>
<dbReference type="InterPro" id="IPR051120">
    <property type="entry name" value="ABC_AA/LPS_Transport"/>
</dbReference>
<feature type="transmembrane region" description="Helical" evidence="10">
    <location>
        <begin position="253"/>
        <end position="282"/>
    </location>
</feature>
<dbReference type="EMBL" id="CP118615">
    <property type="protein sequence ID" value="WDZ83455.1"/>
    <property type="molecule type" value="Genomic_DNA"/>
</dbReference>
<keyword evidence="7 10" id="KW-1133">Transmembrane helix</keyword>
<gene>
    <name evidence="12" type="ORF">PVK37_23755</name>
</gene>
<evidence type="ECO:0000256" key="7">
    <source>
        <dbReference type="ARBA" id="ARBA00022989"/>
    </source>
</evidence>
<feature type="region of interest" description="Disordered" evidence="9">
    <location>
        <begin position="353"/>
        <end position="378"/>
    </location>
</feature>
<name>A0ABY7ZKH3_9ACTN</name>
<keyword evidence="13" id="KW-1185">Reference proteome</keyword>
<dbReference type="Pfam" id="PF00005">
    <property type="entry name" value="ABC_tran"/>
    <property type="match status" value="1"/>
</dbReference>
<dbReference type="Gene3D" id="3.40.50.300">
    <property type="entry name" value="P-loop containing nucleotide triphosphate hydrolases"/>
    <property type="match status" value="1"/>
</dbReference>
<dbReference type="SUPFAM" id="SSF52540">
    <property type="entry name" value="P-loop containing nucleoside triphosphate hydrolases"/>
    <property type="match status" value="1"/>
</dbReference>
<feature type="transmembrane region" description="Helical" evidence="10">
    <location>
        <begin position="75"/>
        <end position="95"/>
    </location>
</feature>
<dbReference type="InterPro" id="IPR003439">
    <property type="entry name" value="ABC_transporter-like_ATP-bd"/>
</dbReference>
<feature type="transmembrane region" description="Helical" evidence="10">
    <location>
        <begin position="174"/>
        <end position="192"/>
    </location>
</feature>
<evidence type="ECO:0000313" key="12">
    <source>
        <dbReference type="EMBL" id="WDZ83455.1"/>
    </source>
</evidence>
<evidence type="ECO:0000256" key="9">
    <source>
        <dbReference type="SAM" id="MobiDB-lite"/>
    </source>
</evidence>
<dbReference type="PROSITE" id="PS50893">
    <property type="entry name" value="ABC_TRANSPORTER_2"/>
    <property type="match status" value="1"/>
</dbReference>
<feature type="compositionally biased region" description="Low complexity" evidence="9">
    <location>
        <begin position="353"/>
        <end position="374"/>
    </location>
</feature>
<protein>
    <submittedName>
        <fullName evidence="12">Branched-chain amino acid ABC transporter ATP-binding protein/permease</fullName>
    </submittedName>
</protein>
<evidence type="ECO:0000313" key="13">
    <source>
        <dbReference type="Proteomes" id="UP001219605"/>
    </source>
</evidence>
<dbReference type="GO" id="GO:0005524">
    <property type="term" value="F:ATP binding"/>
    <property type="evidence" value="ECO:0007669"/>
    <property type="project" value="UniProtKB-KW"/>
</dbReference>
<dbReference type="Pfam" id="PF02653">
    <property type="entry name" value="BPD_transp_2"/>
    <property type="match status" value="1"/>
</dbReference>
<evidence type="ECO:0000256" key="10">
    <source>
        <dbReference type="SAM" id="Phobius"/>
    </source>
</evidence>
<evidence type="ECO:0000256" key="2">
    <source>
        <dbReference type="ARBA" id="ARBA00022448"/>
    </source>
</evidence>
<evidence type="ECO:0000256" key="1">
    <source>
        <dbReference type="ARBA" id="ARBA00004651"/>
    </source>
</evidence>
<feature type="transmembrane region" description="Helical" evidence="10">
    <location>
        <begin position="294"/>
        <end position="309"/>
    </location>
</feature>
<keyword evidence="4 10" id="KW-0812">Transmembrane</keyword>
<feature type="domain" description="ABC transporter" evidence="11">
    <location>
        <begin position="381"/>
        <end position="628"/>
    </location>
</feature>
<keyword evidence="6 12" id="KW-0067">ATP-binding</keyword>
<dbReference type="PANTHER" id="PTHR45772">
    <property type="entry name" value="CONSERVED COMPONENT OF ABC TRANSPORTER FOR NATURAL AMINO ACIDS-RELATED"/>
    <property type="match status" value="1"/>
</dbReference>
<dbReference type="RefSeq" id="WP_275029977.1">
    <property type="nucleotide sequence ID" value="NZ_CP118615.1"/>
</dbReference>
<evidence type="ECO:0000256" key="8">
    <source>
        <dbReference type="ARBA" id="ARBA00023136"/>
    </source>
</evidence>
<keyword evidence="5" id="KW-0547">Nucleotide-binding</keyword>
<feature type="transmembrane region" description="Helical" evidence="10">
    <location>
        <begin position="21"/>
        <end position="40"/>
    </location>
</feature>
<keyword evidence="3" id="KW-1003">Cell membrane</keyword>
<dbReference type="Pfam" id="PF12399">
    <property type="entry name" value="BCA_ABC_TP_C"/>
    <property type="match status" value="1"/>
</dbReference>
<reference evidence="12 13" key="1">
    <citation type="submission" date="2023-02" db="EMBL/GenBank/DDBJ databases">
        <authorList>
            <person name="Mo P."/>
        </authorList>
    </citation>
    <scope>NUCLEOTIDE SEQUENCE [LARGE SCALE GENOMIC DNA]</scope>
    <source>
        <strain evidence="12 13">HUAS 3</strain>
    </source>
</reference>
<dbReference type="CDD" id="cd06581">
    <property type="entry name" value="TM_PBP1_LivM_like"/>
    <property type="match status" value="1"/>
</dbReference>
<keyword evidence="2" id="KW-0813">Transport</keyword>
<dbReference type="CDD" id="cd03219">
    <property type="entry name" value="ABC_Mj1267_LivG_branched"/>
    <property type="match status" value="1"/>
</dbReference>
<proteinExistence type="predicted"/>
<dbReference type="SMART" id="SM00382">
    <property type="entry name" value="AAA"/>
    <property type="match status" value="1"/>
</dbReference>
<feature type="transmembrane region" description="Helical" evidence="10">
    <location>
        <begin position="101"/>
        <end position="120"/>
    </location>
</feature>
<feature type="transmembrane region" description="Helical" evidence="10">
    <location>
        <begin position="222"/>
        <end position="241"/>
    </location>
</feature>
<sequence>MTPTNSLERSRQHVATTWPTSVVAVLGLALAGVALLNAYGSDYVTTVAIGVATYAVLGLGLNVVMGYAGLLDMGYAAFFAIGAYTSAICGVHLGLDFFVSIPIAIAVTGLAGVIIGYPTLRLRPDYLAIVTIGFGELVRTVANNWDYVGASRGLYPLPIPELFGFTFHSPIRQALLAFVLLAVAVVIVNRLGRSHIGRAWRAIRDDDFVTESVGLPTLRLKIGAYVAGGAVGALAGSIFAARSVAIDPTNFELMLSVQLIMVVVLGGLGSTVGVLGASLVFVALPEVLRSIQDYRLLVFSVAVIALIEIRPKGLVPERSVIPSAAALAAARAKTPSTPAPASANVSASLKAPPTAAPASAAGTPTTSAAGTPTTVDEPPLLRVTGVTKRFAGLVALDDVNLTVPAGRIVGIIGPNGAGKSTLVNAITGVHRATSGRVELRGRDVTRLTPHRIARLGVARSFQSTRLIDQMTVLDNVTVAAYSTADLGLRHALFAPRQVRRRDFAAAVRAWHQLDRVGLTDAAARRPGELSYADRRRVELARAMIMEPSLLILDEPAAGMNPAEKAELTRLLRAVAATGVAVLLIEHDMPLVTAAADEVVVLDQGRVLATGTPAEVLALPEVIEAYLGHRTDDDEEPQR</sequence>